<evidence type="ECO:0000313" key="1">
    <source>
        <dbReference type="EMBL" id="CAB4039361.1"/>
    </source>
</evidence>
<sequence length="122" mass="14468">MPEDTQTFSNPYAPASGGIMRMDSMEDDGFMVIKKSIFFESDFQDQEKHLREWRSFKFELIELRKKWLHFKDQVIENKLKLKYTAMEWVLCQILDQLQEEFIHFVAIAKTALVAPVSNAWSE</sequence>
<dbReference type="Proteomes" id="UP001152795">
    <property type="component" value="Unassembled WGS sequence"/>
</dbReference>
<evidence type="ECO:0000313" key="2">
    <source>
        <dbReference type="Proteomes" id="UP001152795"/>
    </source>
</evidence>
<dbReference type="AlphaFoldDB" id="A0A6S7K7J6"/>
<keyword evidence="2" id="KW-1185">Reference proteome</keyword>
<reference evidence="1" key="1">
    <citation type="submission" date="2020-04" db="EMBL/GenBank/DDBJ databases">
        <authorList>
            <person name="Alioto T."/>
            <person name="Alioto T."/>
            <person name="Gomez Garrido J."/>
        </authorList>
    </citation>
    <scope>NUCLEOTIDE SEQUENCE</scope>
    <source>
        <strain evidence="1">A484AB</strain>
    </source>
</reference>
<comment type="caution">
    <text evidence="1">The sequence shown here is derived from an EMBL/GenBank/DDBJ whole genome shotgun (WGS) entry which is preliminary data.</text>
</comment>
<proteinExistence type="predicted"/>
<name>A0A6S7K7J6_PARCT</name>
<gene>
    <name evidence="1" type="ORF">PACLA_8A069626</name>
</gene>
<dbReference type="OrthoDB" id="6159421at2759"/>
<protein>
    <submittedName>
        <fullName evidence="1">Uncharacterized protein</fullName>
    </submittedName>
</protein>
<accession>A0A6S7K7J6</accession>
<organism evidence="1 2">
    <name type="scientific">Paramuricea clavata</name>
    <name type="common">Red gorgonian</name>
    <name type="synonym">Violescent sea-whip</name>
    <dbReference type="NCBI Taxonomy" id="317549"/>
    <lineage>
        <taxon>Eukaryota</taxon>
        <taxon>Metazoa</taxon>
        <taxon>Cnidaria</taxon>
        <taxon>Anthozoa</taxon>
        <taxon>Octocorallia</taxon>
        <taxon>Malacalcyonacea</taxon>
        <taxon>Plexauridae</taxon>
        <taxon>Paramuricea</taxon>
    </lineage>
</organism>
<dbReference type="EMBL" id="CACRXK020025282">
    <property type="protein sequence ID" value="CAB4039361.1"/>
    <property type="molecule type" value="Genomic_DNA"/>
</dbReference>